<dbReference type="RefSeq" id="WP_269560236.1">
    <property type="nucleotide sequence ID" value="NZ_CP114767.1"/>
</dbReference>
<gene>
    <name evidence="2" type="ORF">O3303_01160</name>
</gene>
<evidence type="ECO:0000256" key="1">
    <source>
        <dbReference type="SAM" id="SignalP"/>
    </source>
</evidence>
<protein>
    <submittedName>
        <fullName evidence="2">Uncharacterized protein</fullName>
    </submittedName>
</protein>
<proteinExistence type="predicted"/>
<keyword evidence="1" id="KW-0732">Signal</keyword>
<dbReference type="PROSITE" id="PS51257">
    <property type="entry name" value="PROKAR_LIPOPROTEIN"/>
    <property type="match status" value="1"/>
</dbReference>
<dbReference type="Proteomes" id="UP001211005">
    <property type="component" value="Chromosome"/>
</dbReference>
<dbReference type="EMBL" id="CP114767">
    <property type="protein sequence ID" value="WBA42178.1"/>
    <property type="molecule type" value="Genomic_DNA"/>
</dbReference>
<evidence type="ECO:0000313" key="2">
    <source>
        <dbReference type="EMBL" id="WBA42178.1"/>
    </source>
</evidence>
<accession>A0ABY7LP31</accession>
<organism evidence="2 3">
    <name type="scientific">Hymenobacter canadensis</name>
    <dbReference type="NCBI Taxonomy" id="2999067"/>
    <lineage>
        <taxon>Bacteria</taxon>
        <taxon>Pseudomonadati</taxon>
        <taxon>Bacteroidota</taxon>
        <taxon>Cytophagia</taxon>
        <taxon>Cytophagales</taxon>
        <taxon>Hymenobacteraceae</taxon>
        <taxon>Hymenobacter</taxon>
    </lineage>
</organism>
<sequence>MTTRLLAITMLLAACTRPTQHAARFASPALAARLDSLSAADWQDRQAIFAVFRQHGFKSTVADTANRWLLRQDAVRLATFQQLERHHGWPAVTQAGTEAAGTAFLLLQHAPDSVQLQYLPRVEALYEARRLPSADYATYLDRALINQGLPQQYGTQSARVVRPFGETIDSLLPTAGFDKLDERRRTMKLEPLQRQLRPGTMYFKTKP</sequence>
<feature type="chain" id="PRO_5046054934" evidence="1">
    <location>
        <begin position="23"/>
        <end position="207"/>
    </location>
</feature>
<feature type="signal peptide" evidence="1">
    <location>
        <begin position="1"/>
        <end position="22"/>
    </location>
</feature>
<dbReference type="InterPro" id="IPR046732">
    <property type="entry name" value="DUF6624"/>
</dbReference>
<name>A0ABY7LP31_9BACT</name>
<evidence type="ECO:0000313" key="3">
    <source>
        <dbReference type="Proteomes" id="UP001211005"/>
    </source>
</evidence>
<reference evidence="2 3" key="1">
    <citation type="submission" date="2022-12" db="EMBL/GenBank/DDBJ databases">
        <title>Hymenobacter canadensis sp. nov. isolated from lake water of the Cambridge Bay, Canada.</title>
        <authorList>
            <person name="Kim W.H."/>
            <person name="Lee Y.M."/>
        </authorList>
    </citation>
    <scope>NUCLEOTIDE SEQUENCE [LARGE SCALE GENOMIC DNA]</scope>
    <source>
        <strain evidence="2 3">PAMC 29467</strain>
    </source>
</reference>
<keyword evidence="3" id="KW-1185">Reference proteome</keyword>
<dbReference type="Pfam" id="PF20329">
    <property type="entry name" value="DUF6624"/>
    <property type="match status" value="1"/>
</dbReference>